<sequence>MAPPLGNNEGFTGRSVRRRALLTGAGGAALGAFGVSACSRVPEEGKVEGGDLLERLRDAGTVRIGVAGEVPFGYIDEDGEVTGEAPAIAKVIFPRLGVSEVKAVPTKFGALIPGLTQARQFDVVSAGMYINPTRCEQVLFSDPDYLMLDSFIVKKGNPHGIKDYDDIAEKGLKLASGTAYAEIDYAKAAGVKDVLVLPDQVAGLDAVAQGRVDAFAGTNVTVRTVVKGNPRVEATKPFQPMVDGKPAYGAGGFAFRLSEKNLRDAFNKELHKLKESGELLRIVKPFGFTEAEMTDLTLRKLCPPAKGLSS</sequence>
<dbReference type="InterPro" id="IPR001638">
    <property type="entry name" value="Solute-binding_3/MltF_N"/>
</dbReference>
<dbReference type="Gene3D" id="3.40.190.10">
    <property type="entry name" value="Periplasmic binding protein-like II"/>
    <property type="match status" value="2"/>
</dbReference>
<evidence type="ECO:0000313" key="4">
    <source>
        <dbReference type="Proteomes" id="UP001197114"/>
    </source>
</evidence>
<dbReference type="PANTHER" id="PTHR35936">
    <property type="entry name" value="MEMBRANE-BOUND LYTIC MUREIN TRANSGLYCOSYLASE F"/>
    <property type="match status" value="1"/>
</dbReference>
<dbReference type="Pfam" id="PF00497">
    <property type="entry name" value="SBP_bac_3"/>
    <property type="match status" value="1"/>
</dbReference>
<feature type="domain" description="Solute-binding protein family 3/N-terminal" evidence="2">
    <location>
        <begin position="61"/>
        <end position="290"/>
    </location>
</feature>
<dbReference type="PANTHER" id="PTHR35936:SF17">
    <property type="entry name" value="ARGININE-BINDING EXTRACELLULAR PROTEIN ARTP"/>
    <property type="match status" value="1"/>
</dbReference>
<reference evidence="3 4" key="1">
    <citation type="submission" date="2019-11" db="EMBL/GenBank/DDBJ databases">
        <authorList>
            <person name="Ay H."/>
        </authorList>
    </citation>
    <scope>NUCLEOTIDE SEQUENCE [LARGE SCALE GENOMIC DNA]</scope>
    <source>
        <strain evidence="3 4">BG9H</strain>
    </source>
</reference>
<dbReference type="InterPro" id="IPR014337">
    <property type="entry name" value="Ectoine_EhuB"/>
</dbReference>
<dbReference type="SMART" id="SM00062">
    <property type="entry name" value="PBPb"/>
    <property type="match status" value="1"/>
</dbReference>
<accession>A0ABS6YQR7</accession>
<dbReference type="RefSeq" id="WP_219690222.1">
    <property type="nucleotide sequence ID" value="NZ_WMBF01000221.1"/>
</dbReference>
<keyword evidence="4" id="KW-1185">Reference proteome</keyword>
<dbReference type="NCBIfam" id="TIGR02995">
    <property type="entry name" value="ectoine_ehuB"/>
    <property type="match status" value="1"/>
</dbReference>
<organism evidence="3 4">
    <name type="scientific">Streptomyces anatolicus</name>
    <dbReference type="NCBI Taxonomy" id="2675858"/>
    <lineage>
        <taxon>Bacteria</taxon>
        <taxon>Bacillati</taxon>
        <taxon>Actinomycetota</taxon>
        <taxon>Actinomycetes</taxon>
        <taxon>Kitasatosporales</taxon>
        <taxon>Streptomycetaceae</taxon>
        <taxon>Streptomyces</taxon>
    </lineage>
</organism>
<evidence type="ECO:0000259" key="2">
    <source>
        <dbReference type="SMART" id="SM00062"/>
    </source>
</evidence>
<dbReference type="Proteomes" id="UP001197114">
    <property type="component" value="Unassembled WGS sequence"/>
</dbReference>
<evidence type="ECO:0000313" key="3">
    <source>
        <dbReference type="EMBL" id="MBW5423733.1"/>
    </source>
</evidence>
<comment type="caution">
    <text evidence="3">The sequence shown here is derived from an EMBL/GenBank/DDBJ whole genome shotgun (WGS) entry which is preliminary data.</text>
</comment>
<protein>
    <submittedName>
        <fullName evidence="3">Ectoine/hydroxyectoine ABC transporter substrate-binding protein EhuB</fullName>
    </submittedName>
</protein>
<name>A0ABS6YQR7_9ACTN</name>
<dbReference type="EMBL" id="WMBF01000221">
    <property type="protein sequence ID" value="MBW5423733.1"/>
    <property type="molecule type" value="Genomic_DNA"/>
</dbReference>
<proteinExistence type="predicted"/>
<evidence type="ECO:0000256" key="1">
    <source>
        <dbReference type="ARBA" id="ARBA00022729"/>
    </source>
</evidence>
<dbReference type="CDD" id="cd01002">
    <property type="entry name" value="PBP2_Ehub_like"/>
    <property type="match status" value="1"/>
</dbReference>
<gene>
    <name evidence="3" type="primary">ehuB</name>
    <name evidence="3" type="ORF">GKQ77_19560</name>
</gene>
<keyword evidence="1" id="KW-0732">Signal</keyword>
<dbReference type="SUPFAM" id="SSF53850">
    <property type="entry name" value="Periplasmic binding protein-like II"/>
    <property type="match status" value="1"/>
</dbReference>